<evidence type="ECO:0000313" key="4">
    <source>
        <dbReference type="Proteomes" id="UP000271098"/>
    </source>
</evidence>
<dbReference type="Proteomes" id="UP000271098">
    <property type="component" value="Unassembled WGS sequence"/>
</dbReference>
<feature type="compositionally biased region" description="Polar residues" evidence="2">
    <location>
        <begin position="1"/>
        <end position="10"/>
    </location>
</feature>
<dbReference type="PANTHER" id="PTHR11830">
    <property type="entry name" value="40S RIBOSOMAL PROTEIN S3A"/>
    <property type="match status" value="1"/>
</dbReference>
<name>A0A3P7P5Z8_9BILA</name>
<evidence type="ECO:0008006" key="5">
    <source>
        <dbReference type="Google" id="ProtNLM"/>
    </source>
</evidence>
<feature type="region of interest" description="Disordered" evidence="2">
    <location>
        <begin position="1"/>
        <end position="20"/>
    </location>
</feature>
<evidence type="ECO:0000256" key="2">
    <source>
        <dbReference type="SAM" id="MobiDB-lite"/>
    </source>
</evidence>
<sequence>MDHQPQHLQVSSAFSSLSLSRRTQIPQKKLQLASVLCIETSHYVAFVRAMNANKWLFFDSMADRVGLSDGFNVPQKFLTDFIFAHMEYTQRS</sequence>
<keyword evidence="1" id="KW-0963">Cytoplasm</keyword>
<evidence type="ECO:0000313" key="3">
    <source>
        <dbReference type="EMBL" id="VDN38071.1"/>
    </source>
</evidence>
<dbReference type="EMBL" id="UYRT01092406">
    <property type="protein sequence ID" value="VDN38071.1"/>
    <property type="molecule type" value="Genomic_DNA"/>
</dbReference>
<reference evidence="3 4" key="1">
    <citation type="submission" date="2018-11" db="EMBL/GenBank/DDBJ databases">
        <authorList>
            <consortium name="Pathogen Informatics"/>
        </authorList>
    </citation>
    <scope>NUCLEOTIDE SEQUENCE [LARGE SCALE GENOMIC DNA]</scope>
</reference>
<keyword evidence="4" id="KW-1185">Reference proteome</keyword>
<feature type="compositionally biased region" description="Low complexity" evidence="2">
    <location>
        <begin position="11"/>
        <end position="20"/>
    </location>
</feature>
<dbReference type="OrthoDB" id="6287070at2759"/>
<organism evidence="3 4">
    <name type="scientific">Gongylonema pulchrum</name>
    <dbReference type="NCBI Taxonomy" id="637853"/>
    <lineage>
        <taxon>Eukaryota</taxon>
        <taxon>Metazoa</taxon>
        <taxon>Ecdysozoa</taxon>
        <taxon>Nematoda</taxon>
        <taxon>Chromadorea</taxon>
        <taxon>Rhabditida</taxon>
        <taxon>Spirurina</taxon>
        <taxon>Spiruromorpha</taxon>
        <taxon>Spiruroidea</taxon>
        <taxon>Gongylonematidae</taxon>
        <taxon>Gongylonema</taxon>
    </lineage>
</organism>
<protein>
    <recommendedName>
        <fullName evidence="5">USP domain-containing protein</fullName>
    </recommendedName>
</protein>
<proteinExistence type="predicted"/>
<evidence type="ECO:0000256" key="1">
    <source>
        <dbReference type="ARBA" id="ARBA00022490"/>
    </source>
</evidence>
<gene>
    <name evidence="3" type="ORF">GPUH_LOCUS21356</name>
</gene>
<dbReference type="AlphaFoldDB" id="A0A3P7P5Z8"/>
<accession>A0A3P7P5Z8</accession>
<dbReference type="Gene3D" id="3.90.70.10">
    <property type="entry name" value="Cysteine proteinases"/>
    <property type="match status" value="1"/>
</dbReference>